<dbReference type="AlphaFoldDB" id="A0A9W6G0R7"/>
<evidence type="ECO:0000256" key="1">
    <source>
        <dbReference type="SAM" id="Phobius"/>
    </source>
</evidence>
<keyword evidence="5" id="KW-1185">Reference proteome</keyword>
<evidence type="ECO:0000259" key="3">
    <source>
        <dbReference type="Pfam" id="PF07589"/>
    </source>
</evidence>
<dbReference type="EMBL" id="BSDS01000001">
    <property type="protein sequence ID" value="GLI38258.1"/>
    <property type="molecule type" value="Genomic_DNA"/>
</dbReference>
<protein>
    <recommendedName>
        <fullName evidence="3">Ice-binding protein C-terminal domain-containing protein</fullName>
    </recommendedName>
</protein>
<accession>A0A9W6G0R7</accession>
<organism evidence="4 5">
    <name type="scientific">Geobacter hydrogenophilus</name>
    <dbReference type="NCBI Taxonomy" id="40983"/>
    <lineage>
        <taxon>Bacteria</taxon>
        <taxon>Pseudomonadati</taxon>
        <taxon>Thermodesulfobacteriota</taxon>
        <taxon>Desulfuromonadia</taxon>
        <taxon>Geobacterales</taxon>
        <taxon>Geobacteraceae</taxon>
        <taxon>Geobacter</taxon>
    </lineage>
</organism>
<name>A0A9W6G0R7_9BACT</name>
<feature type="signal peptide" evidence="2">
    <location>
        <begin position="1"/>
        <end position="26"/>
    </location>
</feature>
<comment type="caution">
    <text evidence="4">The sequence shown here is derived from an EMBL/GenBank/DDBJ whole genome shotgun (WGS) entry which is preliminary data.</text>
</comment>
<evidence type="ECO:0000313" key="4">
    <source>
        <dbReference type="EMBL" id="GLI38258.1"/>
    </source>
</evidence>
<dbReference type="NCBIfam" id="TIGR02913">
    <property type="entry name" value="HAF_rpt"/>
    <property type="match status" value="6"/>
</dbReference>
<feature type="transmembrane region" description="Helical" evidence="1">
    <location>
        <begin position="355"/>
        <end position="371"/>
    </location>
</feature>
<dbReference type="Proteomes" id="UP001144352">
    <property type="component" value="Unassembled WGS sequence"/>
</dbReference>
<evidence type="ECO:0000256" key="2">
    <source>
        <dbReference type="SAM" id="SignalP"/>
    </source>
</evidence>
<evidence type="ECO:0000313" key="5">
    <source>
        <dbReference type="Proteomes" id="UP001144352"/>
    </source>
</evidence>
<keyword evidence="1" id="KW-0472">Membrane</keyword>
<keyword evidence="1" id="KW-0812">Transmembrane</keyword>
<proteinExistence type="predicted"/>
<reference evidence="4" key="1">
    <citation type="submission" date="2022-12" db="EMBL/GenBank/DDBJ databases">
        <title>Reference genome sequencing for broad-spectrum identification of bacterial and archaeal isolates by mass spectrometry.</title>
        <authorList>
            <person name="Sekiguchi Y."/>
            <person name="Tourlousse D.M."/>
        </authorList>
    </citation>
    <scope>NUCLEOTIDE SEQUENCE</scope>
    <source>
        <strain evidence="4">H2</strain>
    </source>
</reference>
<dbReference type="InterPro" id="IPR013424">
    <property type="entry name" value="Ice-binding_C"/>
</dbReference>
<dbReference type="NCBIfam" id="TIGR02595">
    <property type="entry name" value="PEP_CTERM"/>
    <property type="match status" value="1"/>
</dbReference>
<sequence>MFMIKRIAQAIMVMTALLFSATSVLATDLYSVTGLGTLGGPYSEGFGINNSGQITGTSYTRNAYFPYHAFLYSGGSMQDLGPPGWYSEGYDINDSGQVTGVSHFVGNGDHAFLYSGGSMQDLGTIAGTYSVGLGINNSGQVTGYSNSNIYVGREAVFFMHAFLYSDGSMQDLGTLGGTFSAGYDINDSGQVTGHSYTKDGDHAFLYSDGSMRDLGTLGGTYSVGLGINNSGQVTGYSYTSNAYFAYHAFLYSGGSMKDLGTLGGTSSEGIGINDSGQVTGYSETSGDTATHAFLYDDDSMVDLNSLISDPSWVLTSATDINDVGQIVGYGDHTLSSGVVRQEAFLLTPVAAVPEPSAFFLLAAGLGGLALIRRKAVFRGQYTKLKKGSSNGRPFVRTSRYFSAPPVPPRYP</sequence>
<dbReference type="Pfam" id="PF07589">
    <property type="entry name" value="PEP-CTERM"/>
    <property type="match status" value="1"/>
</dbReference>
<gene>
    <name evidence="4" type="ORF">GHYDROH2_17590</name>
</gene>
<feature type="chain" id="PRO_5040944989" description="Ice-binding protein C-terminal domain-containing protein" evidence="2">
    <location>
        <begin position="27"/>
        <end position="411"/>
    </location>
</feature>
<keyword evidence="1" id="KW-1133">Transmembrane helix</keyword>
<dbReference type="InterPro" id="IPR014262">
    <property type="entry name" value="HAF_rpt"/>
</dbReference>
<feature type="domain" description="Ice-binding protein C-terminal" evidence="3">
    <location>
        <begin position="351"/>
        <end position="374"/>
    </location>
</feature>
<keyword evidence="2" id="KW-0732">Signal</keyword>